<keyword evidence="2" id="KW-1185">Reference proteome</keyword>
<protein>
    <submittedName>
        <fullName evidence="1">Uncharacterized protein</fullName>
    </submittedName>
</protein>
<comment type="caution">
    <text evidence="1">The sequence shown here is derived from an EMBL/GenBank/DDBJ whole genome shotgun (WGS) entry which is preliminary data.</text>
</comment>
<accession>A0A6V6ZBV5</accession>
<name>A0A6V6ZBV5_9FLAO</name>
<evidence type="ECO:0000313" key="2">
    <source>
        <dbReference type="Proteomes" id="UP000530060"/>
    </source>
</evidence>
<dbReference type="RefSeq" id="WP_180910768.1">
    <property type="nucleotide sequence ID" value="NZ_CAIJDP010000090.1"/>
</dbReference>
<dbReference type="Proteomes" id="UP000530060">
    <property type="component" value="Unassembled WGS sequence"/>
</dbReference>
<reference evidence="1 2" key="1">
    <citation type="submission" date="2020-06" db="EMBL/GenBank/DDBJ databases">
        <authorList>
            <person name="Criscuolo A."/>
        </authorList>
    </citation>
    <scope>NUCLEOTIDE SEQUENCE [LARGE SCALE GENOMIC DNA]</scope>
    <source>
        <strain evidence="2">CIP 111411</strain>
    </source>
</reference>
<proteinExistence type="predicted"/>
<organism evidence="1 2">
    <name type="scientific">Flavobacterium salmonis</name>
    <dbReference type="NCBI Taxonomy" id="2654844"/>
    <lineage>
        <taxon>Bacteria</taxon>
        <taxon>Pseudomonadati</taxon>
        <taxon>Bacteroidota</taxon>
        <taxon>Flavobacteriia</taxon>
        <taxon>Flavobacteriales</taxon>
        <taxon>Flavobacteriaceae</taxon>
        <taxon>Flavobacterium</taxon>
    </lineage>
</organism>
<dbReference type="AlphaFoldDB" id="A0A6V6ZBV5"/>
<evidence type="ECO:0000313" key="1">
    <source>
        <dbReference type="EMBL" id="CAD0009240.1"/>
    </source>
</evidence>
<sequence>MVPELYWNDLSNPNNEFNFTKPTAIPERWWICIKLKTTMGFNIGIGTIDKNNQIDISCDIFLDRSYYNLISEYLFETKIESCLYQISIDSKIDIQPLTNIVYLNDDEEWIPTNLQSTSKLISLITELESYIDKVSQNSTKNLEKWKKYISEDLKKHLEIIISSLKCFEEKKYEKVFFWYG</sequence>
<gene>
    <name evidence="1" type="ORF">FLAT13_04795</name>
</gene>
<dbReference type="EMBL" id="CAIJDP010000090">
    <property type="protein sequence ID" value="CAD0009240.1"/>
    <property type="molecule type" value="Genomic_DNA"/>
</dbReference>